<accession>A0A1K1N0H2</accession>
<dbReference type="GO" id="GO:0030288">
    <property type="term" value="C:outer membrane-bounded periplasmic space"/>
    <property type="evidence" value="ECO:0007669"/>
    <property type="project" value="TreeGrafter"/>
</dbReference>
<dbReference type="OrthoDB" id="1678041at2"/>
<evidence type="ECO:0000256" key="1">
    <source>
        <dbReference type="ARBA" id="ARBA00022729"/>
    </source>
</evidence>
<dbReference type="Gene3D" id="2.60.450.10">
    <property type="entry name" value="Lipopolysaccharide (LPS) transport protein A like domain"/>
    <property type="match status" value="2"/>
</dbReference>
<evidence type="ECO:0000313" key="6">
    <source>
        <dbReference type="EMBL" id="SFW28863.1"/>
    </source>
</evidence>
<feature type="domain" description="Organic solvent tolerance-like N-terminal" evidence="3">
    <location>
        <begin position="61"/>
        <end position="154"/>
    </location>
</feature>
<feature type="signal peptide" evidence="2">
    <location>
        <begin position="1"/>
        <end position="25"/>
    </location>
</feature>
<organism evidence="6 7">
    <name type="scientific">Selenomonas ruminantium</name>
    <dbReference type="NCBI Taxonomy" id="971"/>
    <lineage>
        <taxon>Bacteria</taxon>
        <taxon>Bacillati</taxon>
        <taxon>Bacillota</taxon>
        <taxon>Negativicutes</taxon>
        <taxon>Selenomonadales</taxon>
        <taxon>Selenomonadaceae</taxon>
        <taxon>Selenomonas</taxon>
    </lineage>
</organism>
<dbReference type="AlphaFoldDB" id="A0A1K1N0H2"/>
<reference evidence="7" key="2">
    <citation type="submission" date="2016-11" db="EMBL/GenBank/DDBJ databases">
        <authorList>
            <person name="Varghese N."/>
            <person name="Submissions S."/>
        </authorList>
    </citation>
    <scope>NUCLEOTIDE SEQUENCE [LARGE SCALE GENOMIC DNA]</scope>
    <source>
        <strain evidence="7">C3</strain>
    </source>
</reference>
<evidence type="ECO:0000313" key="8">
    <source>
        <dbReference type="Proteomes" id="UP000183469"/>
    </source>
</evidence>
<sequence>MQNKMRKLLLTLCLTAALPVGTLLAANEPASLDADTVEYDMKSGLAIATGDVLMKQGNAKVTGAKATYNSKTQEGTVEGNVIAVRDDLRVTCDKVVSDGQGHMSATGNVHGVQGQKTFTGEHVDYYPNQNKYVKIPTGGTITDGGDTFTADYMEGWLDDEHYIGKGNVHVNSPSRKMEAGGDHADYVGKEQGRVIMTGNAWAIQENNTMKSNRLTLYLDPNGRAKVK</sequence>
<proteinExistence type="predicted"/>
<dbReference type="Proteomes" id="UP000183843">
    <property type="component" value="Unassembled WGS sequence"/>
</dbReference>
<dbReference type="InterPro" id="IPR005653">
    <property type="entry name" value="OstA-like_N"/>
</dbReference>
<gene>
    <name evidence="6" type="ORF">SAMN02910323_1064</name>
    <name evidence="5" type="ORF">SAMN05216587_10588</name>
    <name evidence="4" type="ORF">SAMN05660648_01660</name>
</gene>
<dbReference type="PANTHER" id="PTHR36504">
    <property type="entry name" value="LIPOPOLYSACCHARIDE EXPORT SYSTEM PROTEIN LPTA"/>
    <property type="match status" value="1"/>
</dbReference>
<evidence type="ECO:0000259" key="3">
    <source>
        <dbReference type="Pfam" id="PF03968"/>
    </source>
</evidence>
<dbReference type="EMBL" id="FOJX01000005">
    <property type="protein sequence ID" value="SFA98595.1"/>
    <property type="molecule type" value="Genomic_DNA"/>
</dbReference>
<name>A0A1K1N0H2_SELRU</name>
<dbReference type="RefSeq" id="WP_026759475.1">
    <property type="nucleotide sequence ID" value="NZ_FNQG01000006.1"/>
</dbReference>
<dbReference type="EMBL" id="FPJA01000005">
    <property type="protein sequence ID" value="SFW28863.1"/>
    <property type="molecule type" value="Genomic_DNA"/>
</dbReference>
<dbReference type="EMBL" id="FNQG01000006">
    <property type="protein sequence ID" value="SEA02892.1"/>
    <property type="molecule type" value="Genomic_DNA"/>
</dbReference>
<evidence type="ECO:0000313" key="7">
    <source>
        <dbReference type="Proteomes" id="UP000182958"/>
    </source>
</evidence>
<evidence type="ECO:0000313" key="5">
    <source>
        <dbReference type="EMBL" id="SFA98595.1"/>
    </source>
</evidence>
<dbReference type="InterPro" id="IPR052037">
    <property type="entry name" value="LPS_export_LptA"/>
</dbReference>
<dbReference type="Proteomes" id="UP000183469">
    <property type="component" value="Unassembled WGS sequence"/>
</dbReference>
<keyword evidence="7" id="KW-1185">Reference proteome</keyword>
<dbReference type="PANTHER" id="PTHR36504:SF1">
    <property type="entry name" value="LIPOPOLYSACCHARIDE EXPORT SYSTEM PROTEIN LPTA"/>
    <property type="match status" value="1"/>
</dbReference>
<dbReference type="GO" id="GO:0017089">
    <property type="term" value="F:glycolipid transfer activity"/>
    <property type="evidence" value="ECO:0007669"/>
    <property type="project" value="TreeGrafter"/>
</dbReference>
<dbReference type="GO" id="GO:0015920">
    <property type="term" value="P:lipopolysaccharide transport"/>
    <property type="evidence" value="ECO:0007669"/>
    <property type="project" value="TreeGrafter"/>
</dbReference>
<feature type="chain" id="PRO_5015066506" evidence="2">
    <location>
        <begin position="26"/>
        <end position="227"/>
    </location>
</feature>
<reference evidence="6" key="3">
    <citation type="submission" date="2016-11" db="EMBL/GenBank/DDBJ databases">
        <authorList>
            <person name="Jaros S."/>
            <person name="Januszkiewicz K."/>
            <person name="Wedrychowicz H."/>
        </authorList>
    </citation>
    <scope>NUCLEOTIDE SEQUENCE [LARGE SCALE GENOMIC DNA]</scope>
    <source>
        <strain evidence="6">C3</strain>
    </source>
</reference>
<reference evidence="8 9" key="1">
    <citation type="submission" date="2016-10" db="EMBL/GenBank/DDBJ databases">
        <authorList>
            <person name="de Groot N.N."/>
        </authorList>
    </citation>
    <scope>NUCLEOTIDE SEQUENCE [LARGE SCALE GENOMIC DNA]</scope>
    <source>
        <strain evidence="4 8">DSM 2872</strain>
        <strain evidence="5 9">L14</strain>
    </source>
</reference>
<dbReference type="GO" id="GO:0009279">
    <property type="term" value="C:cell outer membrane"/>
    <property type="evidence" value="ECO:0007669"/>
    <property type="project" value="TreeGrafter"/>
</dbReference>
<evidence type="ECO:0000256" key="2">
    <source>
        <dbReference type="SAM" id="SignalP"/>
    </source>
</evidence>
<dbReference type="Proteomes" id="UP000182958">
    <property type="component" value="Unassembled WGS sequence"/>
</dbReference>
<protein>
    <submittedName>
        <fullName evidence="6">Lipopolysaccharide export system protein LptA</fullName>
    </submittedName>
</protein>
<keyword evidence="1 2" id="KW-0732">Signal</keyword>
<evidence type="ECO:0000313" key="4">
    <source>
        <dbReference type="EMBL" id="SEA02892.1"/>
    </source>
</evidence>
<dbReference type="Pfam" id="PF03968">
    <property type="entry name" value="LptD_N"/>
    <property type="match status" value="1"/>
</dbReference>
<evidence type="ECO:0000313" key="9">
    <source>
        <dbReference type="Proteomes" id="UP000183843"/>
    </source>
</evidence>